<dbReference type="SUPFAM" id="SSF53474">
    <property type="entry name" value="alpha/beta-Hydrolases"/>
    <property type="match status" value="1"/>
</dbReference>
<protein>
    <submittedName>
        <fullName evidence="2">Alpha/beta-hydrolase</fullName>
    </submittedName>
</protein>
<feature type="domain" description="Peptidase S9 prolyl oligopeptidase catalytic" evidence="1">
    <location>
        <begin position="459"/>
        <end position="676"/>
    </location>
</feature>
<accession>A0AAD6YDG5</accession>
<dbReference type="GO" id="GO:0008236">
    <property type="term" value="F:serine-type peptidase activity"/>
    <property type="evidence" value="ECO:0007669"/>
    <property type="project" value="InterPro"/>
</dbReference>
<dbReference type="InterPro" id="IPR011042">
    <property type="entry name" value="6-blade_b-propeller_TolB-like"/>
</dbReference>
<comment type="caution">
    <text evidence="2">The sequence shown here is derived from an EMBL/GenBank/DDBJ whole genome shotgun (WGS) entry which is preliminary data.</text>
</comment>
<gene>
    <name evidence="2" type="ORF">GGX14DRAFT_522181</name>
</gene>
<evidence type="ECO:0000313" key="2">
    <source>
        <dbReference type="EMBL" id="KAJ7207160.1"/>
    </source>
</evidence>
<dbReference type="AlphaFoldDB" id="A0AAD6YDG5"/>
<dbReference type="EMBL" id="JARJCW010000037">
    <property type="protein sequence ID" value="KAJ7207160.1"/>
    <property type="molecule type" value="Genomic_DNA"/>
</dbReference>
<sequence>MSMPESSQPTIAAYATSESPITSSMVAKMSVSKDDVIVDPLTGSIYCIEKRPEEGGRDAIVSVADGLDVFGPPWNARTAVHEYGGAPAVVYDNVVLFSNLSDGQVYKVNMGVQRASPTQVTAVAHARFANFACHPCAPNLVVCIMEDHTKPAPKDVVNSLVCLNTQSSNNPMTIRSGSDFYASPCFNSDGTLLAWTEWSHPDMPWDGEQVFVAAVDINRDHLSLAPHRLAPLRVAGRPSAVSAVQPTWLTDTTLLFSCDVSGYHNPWIAALDAHAKTFTSHPVFEQTMPLDFVDPSWLLGGSNIAVLDEHSALFAATRDGRTVLYIVGADGSWAEVAAPFVHVVCWRRVAHRQVVFLGSKVDKGPAIVLCSFLDSSDSLSPTFTTLDGKNASADAPVSEALITLPVPMSLLVETSDGPLPLHLVCYPPKNPSYKGRDDEKPPAIVNVHGGPTHIVRQTLSLEKQFFTSRGWFWIDINYSGSSNYGRKYIDRLKGNWGVADVRDCVQAIRQLSSPKHSLIDAARVVIRGGSAGGYTTLAALSQRDPALSQRDPALQVFAAGTSSYGVSDLRRMTEITHKFQSWYVQTLVGGTPEEIPEVYRARSPVFHAQNIKAPLLILQGSKDRIVPPNQAEDMVNVIREGGGTTEYVLFDGESHGWRRAETIAKALDLELDFYSRVPRVFRPRL</sequence>
<dbReference type="Gene3D" id="2.120.10.30">
    <property type="entry name" value="TolB, C-terminal domain"/>
    <property type="match status" value="1"/>
</dbReference>
<dbReference type="PANTHER" id="PTHR43056">
    <property type="entry name" value="PEPTIDASE S9 PROLYL OLIGOPEPTIDASE"/>
    <property type="match status" value="1"/>
</dbReference>
<dbReference type="InterPro" id="IPR050585">
    <property type="entry name" value="Xaa-Pro_dipeptidyl-ppase/CocE"/>
</dbReference>
<name>A0AAD6YDG5_9AGAR</name>
<dbReference type="Proteomes" id="UP001219525">
    <property type="component" value="Unassembled WGS sequence"/>
</dbReference>
<dbReference type="InterPro" id="IPR001375">
    <property type="entry name" value="Peptidase_S9_cat"/>
</dbReference>
<dbReference type="Pfam" id="PF00326">
    <property type="entry name" value="Peptidase_S9"/>
    <property type="match status" value="1"/>
</dbReference>
<evidence type="ECO:0000259" key="1">
    <source>
        <dbReference type="Pfam" id="PF00326"/>
    </source>
</evidence>
<dbReference type="PANTHER" id="PTHR43056:SF5">
    <property type="entry name" value="PEPTIDASE S9 PROLYL OLIGOPEPTIDASE CATALYTIC DOMAIN-CONTAINING PROTEIN"/>
    <property type="match status" value="1"/>
</dbReference>
<dbReference type="SUPFAM" id="SSF69322">
    <property type="entry name" value="Tricorn protease domain 2"/>
    <property type="match status" value="1"/>
</dbReference>
<dbReference type="Gene3D" id="3.40.50.1820">
    <property type="entry name" value="alpha/beta hydrolase"/>
    <property type="match status" value="1"/>
</dbReference>
<keyword evidence="3" id="KW-1185">Reference proteome</keyword>
<proteinExistence type="predicted"/>
<organism evidence="2 3">
    <name type="scientific">Mycena pura</name>
    <dbReference type="NCBI Taxonomy" id="153505"/>
    <lineage>
        <taxon>Eukaryota</taxon>
        <taxon>Fungi</taxon>
        <taxon>Dikarya</taxon>
        <taxon>Basidiomycota</taxon>
        <taxon>Agaricomycotina</taxon>
        <taxon>Agaricomycetes</taxon>
        <taxon>Agaricomycetidae</taxon>
        <taxon>Agaricales</taxon>
        <taxon>Marasmiineae</taxon>
        <taxon>Mycenaceae</taxon>
        <taxon>Mycena</taxon>
    </lineage>
</organism>
<dbReference type="InterPro" id="IPR029058">
    <property type="entry name" value="AB_hydrolase_fold"/>
</dbReference>
<evidence type="ECO:0000313" key="3">
    <source>
        <dbReference type="Proteomes" id="UP001219525"/>
    </source>
</evidence>
<reference evidence="2" key="1">
    <citation type="submission" date="2023-03" db="EMBL/GenBank/DDBJ databases">
        <title>Massive genome expansion in bonnet fungi (Mycena s.s.) driven by repeated elements and novel gene families across ecological guilds.</title>
        <authorList>
            <consortium name="Lawrence Berkeley National Laboratory"/>
            <person name="Harder C.B."/>
            <person name="Miyauchi S."/>
            <person name="Viragh M."/>
            <person name="Kuo A."/>
            <person name="Thoen E."/>
            <person name="Andreopoulos B."/>
            <person name="Lu D."/>
            <person name="Skrede I."/>
            <person name="Drula E."/>
            <person name="Henrissat B."/>
            <person name="Morin E."/>
            <person name="Kohler A."/>
            <person name="Barry K."/>
            <person name="LaButti K."/>
            <person name="Morin E."/>
            <person name="Salamov A."/>
            <person name="Lipzen A."/>
            <person name="Mereny Z."/>
            <person name="Hegedus B."/>
            <person name="Baldrian P."/>
            <person name="Stursova M."/>
            <person name="Weitz H."/>
            <person name="Taylor A."/>
            <person name="Grigoriev I.V."/>
            <person name="Nagy L.G."/>
            <person name="Martin F."/>
            <person name="Kauserud H."/>
        </authorList>
    </citation>
    <scope>NUCLEOTIDE SEQUENCE</scope>
    <source>
        <strain evidence="2">9144</strain>
    </source>
</reference>
<dbReference type="GO" id="GO:0006508">
    <property type="term" value="P:proteolysis"/>
    <property type="evidence" value="ECO:0007669"/>
    <property type="project" value="InterPro"/>
</dbReference>